<gene>
    <name evidence="11" type="ORF">BZA70DRAFT_309759</name>
</gene>
<dbReference type="Pfam" id="PF01585">
    <property type="entry name" value="G-patch"/>
    <property type="match status" value="1"/>
</dbReference>
<evidence type="ECO:0000256" key="5">
    <source>
        <dbReference type="ARBA" id="ARBA00038007"/>
    </source>
</evidence>
<comment type="similarity">
    <text evidence="5">Belongs to the PINX1 family.</text>
</comment>
<feature type="compositionally biased region" description="Basic and acidic residues" evidence="9">
    <location>
        <begin position="198"/>
        <end position="208"/>
    </location>
</feature>
<protein>
    <recommendedName>
        <fullName evidence="7">Protein PXR1</fullName>
    </recommendedName>
    <alternativeName>
        <fullName evidence="8">PinX1-related protein 1</fullName>
    </alternativeName>
    <alternativeName>
        <fullName evidence="6">Protein pxr1</fullName>
    </alternativeName>
</protein>
<feature type="region of interest" description="Disordered" evidence="9">
    <location>
        <begin position="158"/>
        <end position="341"/>
    </location>
</feature>
<proteinExistence type="inferred from homology"/>
<dbReference type="SMART" id="SM00443">
    <property type="entry name" value="G_patch"/>
    <property type="match status" value="1"/>
</dbReference>
<dbReference type="PROSITE" id="PS50174">
    <property type="entry name" value="G_PATCH"/>
    <property type="match status" value="1"/>
</dbReference>
<keyword evidence="2" id="KW-0690">Ribosome biogenesis</keyword>
<dbReference type="Proteomes" id="UP001498771">
    <property type="component" value="Unassembled WGS sequence"/>
</dbReference>
<evidence type="ECO:0000256" key="2">
    <source>
        <dbReference type="ARBA" id="ARBA00022517"/>
    </source>
</evidence>
<comment type="caution">
    <text evidence="11">The sequence shown here is derived from an EMBL/GenBank/DDBJ whole genome shotgun (WGS) entry which is preliminary data.</text>
</comment>
<feature type="region of interest" description="Disordered" evidence="9">
    <location>
        <begin position="1"/>
        <end position="26"/>
    </location>
</feature>
<keyword evidence="3" id="KW-0698">rRNA processing</keyword>
<evidence type="ECO:0000256" key="6">
    <source>
        <dbReference type="ARBA" id="ARBA00040137"/>
    </source>
</evidence>
<dbReference type="PANTHER" id="PTHR23149">
    <property type="entry name" value="G PATCH DOMAIN CONTAINING PROTEIN"/>
    <property type="match status" value="1"/>
</dbReference>
<name>A0ABR1F897_9ASCO</name>
<evidence type="ECO:0000256" key="1">
    <source>
        <dbReference type="ARBA" id="ARBA00004604"/>
    </source>
</evidence>
<evidence type="ECO:0000256" key="8">
    <source>
        <dbReference type="ARBA" id="ARBA00041961"/>
    </source>
</evidence>
<evidence type="ECO:0000256" key="4">
    <source>
        <dbReference type="ARBA" id="ARBA00023242"/>
    </source>
</evidence>
<evidence type="ECO:0000256" key="9">
    <source>
        <dbReference type="SAM" id="MobiDB-lite"/>
    </source>
</evidence>
<comment type="subcellular location">
    <subcellularLocation>
        <location evidence="1">Nucleus</location>
        <location evidence="1">Nucleolus</location>
    </subcellularLocation>
</comment>
<keyword evidence="12" id="KW-1185">Reference proteome</keyword>
<evidence type="ECO:0000256" key="3">
    <source>
        <dbReference type="ARBA" id="ARBA00022552"/>
    </source>
</evidence>
<dbReference type="PANTHER" id="PTHR23149:SF31">
    <property type="entry name" value="PROTEIN PXR1"/>
    <property type="match status" value="1"/>
</dbReference>
<keyword evidence="4" id="KW-0539">Nucleus</keyword>
<feature type="compositionally biased region" description="Basic residues" evidence="9">
    <location>
        <begin position="230"/>
        <end position="239"/>
    </location>
</feature>
<organism evidence="11 12">
    <name type="scientific">Myxozyma melibiosi</name>
    <dbReference type="NCBI Taxonomy" id="54550"/>
    <lineage>
        <taxon>Eukaryota</taxon>
        <taxon>Fungi</taxon>
        <taxon>Dikarya</taxon>
        <taxon>Ascomycota</taxon>
        <taxon>Saccharomycotina</taxon>
        <taxon>Lipomycetes</taxon>
        <taxon>Lipomycetales</taxon>
        <taxon>Lipomycetaceae</taxon>
        <taxon>Myxozyma</taxon>
    </lineage>
</organism>
<accession>A0ABR1F897</accession>
<dbReference type="EMBL" id="JBBJBU010000003">
    <property type="protein sequence ID" value="KAK7206022.1"/>
    <property type="molecule type" value="Genomic_DNA"/>
</dbReference>
<dbReference type="RefSeq" id="XP_064769055.1">
    <property type="nucleotide sequence ID" value="XM_064914894.1"/>
</dbReference>
<feature type="domain" description="G-patch" evidence="10">
    <location>
        <begin position="26"/>
        <end position="74"/>
    </location>
</feature>
<evidence type="ECO:0000313" key="11">
    <source>
        <dbReference type="EMBL" id="KAK7206022.1"/>
    </source>
</evidence>
<sequence>MVGLAGPRNRQKIAFDPQNTSWSRDTDRFGHRHLEKMGWKPGDGLGSSAANRAITTHVKITLKDDTLGLGAKSAIASQDANNWAPGLDSFQALLSRLNGSEPAQTETTTVTETETETISENGKITMWESETRISQSYNRIGKWGNRVKFVKGERLGATITEELVAKTKSERSAKEEKIPASEDRSGSAKKSRKHKRSKTDGDSAEDNKKHKKRKRKHSTDEEEKEDDTKVRHKEHKKSKKSSEKSSSKKSSKTHSRPESDESVTSLTEGIAETSVDGSKEKHKKKKSKKSIESATQAAPEPTDVDMTDAPLAGKKRKMKEKKSKSDKSESKKSRKKAKTEH</sequence>
<evidence type="ECO:0000259" key="10">
    <source>
        <dbReference type="PROSITE" id="PS50174"/>
    </source>
</evidence>
<reference evidence="11 12" key="1">
    <citation type="submission" date="2024-03" db="EMBL/GenBank/DDBJ databases">
        <title>Genome-scale model development and genomic sequencing of the oleaginous clade Lipomyces.</title>
        <authorList>
            <consortium name="Lawrence Berkeley National Laboratory"/>
            <person name="Czajka J.J."/>
            <person name="Han Y."/>
            <person name="Kim J."/>
            <person name="Mondo S.J."/>
            <person name="Hofstad B.A."/>
            <person name="Robles A."/>
            <person name="Haridas S."/>
            <person name="Riley R."/>
            <person name="LaButti K."/>
            <person name="Pangilinan J."/>
            <person name="Andreopoulos W."/>
            <person name="Lipzen A."/>
            <person name="Yan J."/>
            <person name="Wang M."/>
            <person name="Ng V."/>
            <person name="Grigoriev I.V."/>
            <person name="Spatafora J.W."/>
            <person name="Magnuson J.K."/>
            <person name="Baker S.E."/>
            <person name="Pomraning K.R."/>
        </authorList>
    </citation>
    <scope>NUCLEOTIDE SEQUENCE [LARGE SCALE GENOMIC DNA]</scope>
    <source>
        <strain evidence="11 12">Phaff 52-87</strain>
    </source>
</reference>
<dbReference type="InterPro" id="IPR000467">
    <property type="entry name" value="G_patch_dom"/>
</dbReference>
<evidence type="ECO:0000313" key="12">
    <source>
        <dbReference type="Proteomes" id="UP001498771"/>
    </source>
</evidence>
<feature type="compositionally biased region" description="Basic and acidic residues" evidence="9">
    <location>
        <begin position="163"/>
        <end position="186"/>
    </location>
</feature>
<dbReference type="GeneID" id="90040406"/>
<feature type="compositionally biased region" description="Basic residues" evidence="9">
    <location>
        <begin position="187"/>
        <end position="197"/>
    </location>
</feature>
<dbReference type="InterPro" id="IPR050656">
    <property type="entry name" value="PINX1"/>
</dbReference>
<evidence type="ECO:0000256" key="7">
    <source>
        <dbReference type="ARBA" id="ARBA00040376"/>
    </source>
</evidence>
<feature type="compositionally biased region" description="Basic residues" evidence="9">
    <location>
        <begin position="313"/>
        <end position="322"/>
    </location>
</feature>
<feature type="compositionally biased region" description="Basic residues" evidence="9">
    <location>
        <begin position="332"/>
        <end position="341"/>
    </location>
</feature>